<dbReference type="Pfam" id="PF01979">
    <property type="entry name" value="Amidohydro_1"/>
    <property type="match status" value="1"/>
</dbReference>
<organism evidence="2 3">
    <name type="scientific">Macrophomina phaseolina</name>
    <dbReference type="NCBI Taxonomy" id="35725"/>
    <lineage>
        <taxon>Eukaryota</taxon>
        <taxon>Fungi</taxon>
        <taxon>Dikarya</taxon>
        <taxon>Ascomycota</taxon>
        <taxon>Pezizomycotina</taxon>
        <taxon>Dothideomycetes</taxon>
        <taxon>Dothideomycetes incertae sedis</taxon>
        <taxon>Botryosphaeriales</taxon>
        <taxon>Botryosphaeriaceae</taxon>
        <taxon>Macrophomina</taxon>
    </lineage>
</organism>
<evidence type="ECO:0000313" key="3">
    <source>
        <dbReference type="Proteomes" id="UP000774617"/>
    </source>
</evidence>
<dbReference type="CDD" id="cd01299">
    <property type="entry name" value="Met_dep_hydrolase_A"/>
    <property type="match status" value="1"/>
</dbReference>
<dbReference type="InterPro" id="IPR011059">
    <property type="entry name" value="Metal-dep_hydrolase_composite"/>
</dbReference>
<dbReference type="SUPFAM" id="SSF51338">
    <property type="entry name" value="Composite domain of metallo-dependent hydrolases"/>
    <property type="match status" value="1"/>
</dbReference>
<dbReference type="EMBL" id="JAGTJR010000027">
    <property type="protein sequence ID" value="KAH7042139.1"/>
    <property type="molecule type" value="Genomic_DNA"/>
</dbReference>
<dbReference type="Gene3D" id="2.30.40.10">
    <property type="entry name" value="Urease, subunit C, domain 1"/>
    <property type="match status" value="1"/>
</dbReference>
<dbReference type="Proteomes" id="UP000774617">
    <property type="component" value="Unassembled WGS sequence"/>
</dbReference>
<dbReference type="InterPro" id="IPR051781">
    <property type="entry name" value="Metallo-dep_Hydrolase"/>
</dbReference>
<gene>
    <name evidence="2" type="ORF">B0J12DRAFT_674750</name>
</gene>
<dbReference type="SUPFAM" id="SSF51556">
    <property type="entry name" value="Metallo-dependent hydrolases"/>
    <property type="match status" value="1"/>
</dbReference>
<feature type="domain" description="Amidohydrolase-related" evidence="1">
    <location>
        <begin position="114"/>
        <end position="458"/>
    </location>
</feature>
<dbReference type="InterPro" id="IPR006680">
    <property type="entry name" value="Amidohydro-rel"/>
</dbReference>
<sequence length="505" mass="55881">MSPSVHQESTISWPTDVASEPAQYRGFPRNIAPIADLAFDRSLTPKKYEILGTHPASKILFTDVNILESTGREPYRGDILIEGERIAQVGSVANREKLMKDPKVRVFQGKGRTLMSGLGDAHAHFTWNGGDLARLGELGVEEHVLLTMKSAQCFLDSGYTMAFGAASAKKRLDVVIRDAINAGDIPGPRYLANGQEMCRRDGDLVAGISAFADGPDEMREVIREHIELGVDNIKLSMSGEEITEIRSAQDCYFTDEETAACVDEAHKAGKRLCAHARARDSVKMCAKHGVDVIYHASYIDDEGMQMLEEKKAELVVAPAINWLVATLNEAEAFGYSYAQAEKAGYQRELDAAIAALREMHRRGIVVLPGGDYGFAWTPHGTYARDLEHFVRLLGFTEHEALIAATSGVAKLFMRDHELGKILPGYYADCILIDGSPLDDISILQDHDKINIIIMNGRVHKAGRREYVRDFASVPIAGQDHNKHNIVPNLGVEEYPEIKKSMQRDY</sequence>
<evidence type="ECO:0000259" key="1">
    <source>
        <dbReference type="Pfam" id="PF01979"/>
    </source>
</evidence>
<dbReference type="Gene3D" id="3.20.20.140">
    <property type="entry name" value="Metal-dependent hydrolases"/>
    <property type="match status" value="1"/>
</dbReference>
<dbReference type="InterPro" id="IPR057744">
    <property type="entry name" value="OTAase-like"/>
</dbReference>
<dbReference type="PANTHER" id="PTHR43135:SF3">
    <property type="entry name" value="ALPHA-D-RIBOSE 1-METHYLPHOSPHONATE 5-TRIPHOSPHATE DIPHOSPHATASE"/>
    <property type="match status" value="1"/>
</dbReference>
<accession>A0ABQ8G1M0</accession>
<dbReference type="PANTHER" id="PTHR43135">
    <property type="entry name" value="ALPHA-D-RIBOSE 1-METHYLPHOSPHONATE 5-TRIPHOSPHATE DIPHOSPHATASE"/>
    <property type="match status" value="1"/>
</dbReference>
<dbReference type="InterPro" id="IPR032466">
    <property type="entry name" value="Metal_Hydrolase"/>
</dbReference>
<reference evidence="2 3" key="1">
    <citation type="journal article" date="2021" name="Nat. Commun.">
        <title>Genetic determinants of endophytism in the Arabidopsis root mycobiome.</title>
        <authorList>
            <person name="Mesny F."/>
            <person name="Miyauchi S."/>
            <person name="Thiergart T."/>
            <person name="Pickel B."/>
            <person name="Atanasova L."/>
            <person name="Karlsson M."/>
            <person name="Huettel B."/>
            <person name="Barry K.W."/>
            <person name="Haridas S."/>
            <person name="Chen C."/>
            <person name="Bauer D."/>
            <person name="Andreopoulos W."/>
            <person name="Pangilinan J."/>
            <person name="LaButti K."/>
            <person name="Riley R."/>
            <person name="Lipzen A."/>
            <person name="Clum A."/>
            <person name="Drula E."/>
            <person name="Henrissat B."/>
            <person name="Kohler A."/>
            <person name="Grigoriev I.V."/>
            <person name="Martin F.M."/>
            <person name="Hacquard S."/>
        </authorList>
    </citation>
    <scope>NUCLEOTIDE SEQUENCE [LARGE SCALE GENOMIC DNA]</scope>
    <source>
        <strain evidence="2 3">MPI-SDFR-AT-0080</strain>
    </source>
</reference>
<protein>
    <submittedName>
        <fullName evidence="2">Isoaspartyl dipeptidase-like protein</fullName>
    </submittedName>
</protein>
<evidence type="ECO:0000313" key="2">
    <source>
        <dbReference type="EMBL" id="KAH7042139.1"/>
    </source>
</evidence>
<proteinExistence type="predicted"/>
<comment type="caution">
    <text evidence="2">The sequence shown here is derived from an EMBL/GenBank/DDBJ whole genome shotgun (WGS) entry which is preliminary data.</text>
</comment>
<keyword evidence="3" id="KW-1185">Reference proteome</keyword>
<name>A0ABQ8G1M0_9PEZI</name>